<keyword evidence="7" id="KW-0653">Protein transport</keyword>
<evidence type="ECO:0000313" key="12">
    <source>
        <dbReference type="Proteomes" id="UP001187192"/>
    </source>
</evidence>
<dbReference type="GO" id="GO:0016020">
    <property type="term" value="C:membrane"/>
    <property type="evidence" value="ECO:0007669"/>
    <property type="project" value="UniProtKB-SubCell"/>
</dbReference>
<protein>
    <recommendedName>
        <fullName evidence="10">SEC7 domain-containing protein</fullName>
    </recommendedName>
</protein>
<dbReference type="Gene3D" id="1.25.10.10">
    <property type="entry name" value="Leucine-rich Repeat Variant"/>
    <property type="match status" value="1"/>
</dbReference>
<keyword evidence="5" id="KW-0963">Cytoplasm</keyword>
<feature type="region of interest" description="Disordered" evidence="9">
    <location>
        <begin position="245"/>
        <end position="286"/>
    </location>
</feature>
<evidence type="ECO:0000259" key="10">
    <source>
        <dbReference type="PROSITE" id="PS50190"/>
    </source>
</evidence>
<gene>
    <name evidence="11" type="ORF">TIFTF001_019291</name>
</gene>
<evidence type="ECO:0000256" key="2">
    <source>
        <dbReference type="ARBA" id="ARBA00004514"/>
    </source>
</evidence>
<dbReference type="InterPro" id="IPR000904">
    <property type="entry name" value="Sec7_dom"/>
</dbReference>
<dbReference type="GO" id="GO:0005802">
    <property type="term" value="C:trans-Golgi network"/>
    <property type="evidence" value="ECO:0007669"/>
    <property type="project" value="TreeGrafter"/>
</dbReference>
<feature type="domain" description="SEC7" evidence="10">
    <location>
        <begin position="546"/>
        <end position="733"/>
    </location>
</feature>
<dbReference type="Gene3D" id="1.10.1000.11">
    <property type="entry name" value="Arf Nucleotide-binding Site Opener,domain 2"/>
    <property type="match status" value="1"/>
</dbReference>
<evidence type="ECO:0000313" key="11">
    <source>
        <dbReference type="EMBL" id="GMN50139.1"/>
    </source>
</evidence>
<dbReference type="GO" id="GO:0005829">
    <property type="term" value="C:cytosol"/>
    <property type="evidence" value="ECO:0007669"/>
    <property type="project" value="UniProtKB-SubCell"/>
</dbReference>
<keyword evidence="12" id="KW-1185">Reference proteome</keyword>
<dbReference type="Pfam" id="PF09324">
    <property type="entry name" value="Sec7-like_HDS"/>
    <property type="match status" value="1"/>
</dbReference>
<dbReference type="InterPro" id="IPR035999">
    <property type="entry name" value="Sec7_dom_sf"/>
</dbReference>
<dbReference type="Gene3D" id="1.10.220.20">
    <property type="match status" value="1"/>
</dbReference>
<comment type="caution">
    <text evidence="11">The sequence shown here is derived from an EMBL/GenBank/DDBJ whole genome shotgun (WGS) entry which is preliminary data.</text>
</comment>
<feature type="compositionally biased region" description="Basic and acidic residues" evidence="9">
    <location>
        <begin position="254"/>
        <end position="269"/>
    </location>
</feature>
<dbReference type="FunFam" id="1.10.1000.11:FF:000005">
    <property type="entry name" value="Brefeldin A-inhibited guanine nucleotide-exchange 1"/>
    <property type="match status" value="1"/>
</dbReference>
<dbReference type="InterPro" id="IPR032629">
    <property type="entry name" value="DCB_dom"/>
</dbReference>
<dbReference type="Pfam" id="PF16213">
    <property type="entry name" value="DCB"/>
    <property type="match status" value="1"/>
</dbReference>
<dbReference type="Proteomes" id="UP001187192">
    <property type="component" value="Unassembled WGS sequence"/>
</dbReference>
<dbReference type="Pfam" id="PF01369">
    <property type="entry name" value="Sec7"/>
    <property type="match status" value="1"/>
</dbReference>
<evidence type="ECO:0000256" key="7">
    <source>
        <dbReference type="ARBA" id="ARBA00022927"/>
    </source>
</evidence>
<dbReference type="InterPro" id="IPR046455">
    <property type="entry name" value="Sec7/BIG1-like_C"/>
</dbReference>
<keyword evidence="6" id="KW-0344">Guanine-nucleotide releasing factor</keyword>
<dbReference type="PANTHER" id="PTHR10663">
    <property type="entry name" value="GUANYL-NUCLEOTIDE EXCHANGE FACTOR"/>
    <property type="match status" value="1"/>
</dbReference>
<dbReference type="GO" id="GO:0032012">
    <property type="term" value="P:regulation of ARF protein signal transduction"/>
    <property type="evidence" value="ECO:0007669"/>
    <property type="project" value="InterPro"/>
</dbReference>
<evidence type="ECO:0000256" key="8">
    <source>
        <dbReference type="ARBA" id="ARBA00023136"/>
    </source>
</evidence>
<dbReference type="Pfam" id="PF20252">
    <property type="entry name" value="BIG2_C"/>
    <property type="match status" value="1"/>
</dbReference>
<evidence type="ECO:0000256" key="5">
    <source>
        <dbReference type="ARBA" id="ARBA00022490"/>
    </source>
</evidence>
<keyword evidence="4" id="KW-0813">Transport</keyword>
<dbReference type="SUPFAM" id="SSF48425">
    <property type="entry name" value="Sec7 domain"/>
    <property type="match status" value="1"/>
</dbReference>
<dbReference type="Pfam" id="PF12783">
    <property type="entry name" value="Sec7-like_HUS"/>
    <property type="match status" value="1"/>
</dbReference>
<dbReference type="SMART" id="SM00222">
    <property type="entry name" value="Sec7"/>
    <property type="match status" value="1"/>
</dbReference>
<dbReference type="SUPFAM" id="SSF48371">
    <property type="entry name" value="ARM repeat"/>
    <property type="match status" value="1"/>
</dbReference>
<accession>A0AA88DJD8</accession>
<name>A0AA88DJD8_FICCA</name>
<reference evidence="11" key="1">
    <citation type="submission" date="2023-07" db="EMBL/GenBank/DDBJ databases">
        <title>draft genome sequence of fig (Ficus carica).</title>
        <authorList>
            <person name="Takahashi T."/>
            <person name="Nishimura K."/>
        </authorList>
    </citation>
    <scope>NUCLEOTIDE SEQUENCE</scope>
</reference>
<evidence type="ECO:0000256" key="9">
    <source>
        <dbReference type="SAM" id="MobiDB-lite"/>
    </source>
</evidence>
<dbReference type="InterPro" id="IPR023394">
    <property type="entry name" value="Sec7_C_sf"/>
</dbReference>
<keyword evidence="8" id="KW-0472">Membrane</keyword>
<dbReference type="CDD" id="cd00171">
    <property type="entry name" value="Sec7"/>
    <property type="match status" value="1"/>
</dbReference>
<dbReference type="EMBL" id="BTGU01000033">
    <property type="protein sequence ID" value="GMN50139.1"/>
    <property type="molecule type" value="Genomic_DNA"/>
</dbReference>
<evidence type="ECO:0000256" key="6">
    <source>
        <dbReference type="ARBA" id="ARBA00022658"/>
    </source>
</evidence>
<dbReference type="Pfam" id="PF16206">
    <property type="entry name" value="Mon2_C"/>
    <property type="match status" value="1"/>
</dbReference>
<proteinExistence type="predicted"/>
<dbReference type="GO" id="GO:0005085">
    <property type="term" value="F:guanyl-nucleotide exchange factor activity"/>
    <property type="evidence" value="ECO:0007669"/>
    <property type="project" value="UniProtKB-KW"/>
</dbReference>
<dbReference type="FunFam" id="1.10.220.20:FF:000002">
    <property type="entry name" value="Brefeldin A-inhibited guanine nucleotide-exchange protein 1"/>
    <property type="match status" value="1"/>
</dbReference>
<organism evidence="11 12">
    <name type="scientific">Ficus carica</name>
    <name type="common">Common fig</name>
    <dbReference type="NCBI Taxonomy" id="3494"/>
    <lineage>
        <taxon>Eukaryota</taxon>
        <taxon>Viridiplantae</taxon>
        <taxon>Streptophyta</taxon>
        <taxon>Embryophyta</taxon>
        <taxon>Tracheophyta</taxon>
        <taxon>Spermatophyta</taxon>
        <taxon>Magnoliopsida</taxon>
        <taxon>eudicotyledons</taxon>
        <taxon>Gunneridae</taxon>
        <taxon>Pentapetalae</taxon>
        <taxon>rosids</taxon>
        <taxon>fabids</taxon>
        <taxon>Rosales</taxon>
        <taxon>Moraceae</taxon>
        <taxon>Ficeae</taxon>
        <taxon>Ficus</taxon>
    </lineage>
</organism>
<dbReference type="InterPro" id="IPR015403">
    <property type="entry name" value="Mon2/Sec7/BIG1-like_HDS"/>
</dbReference>
<dbReference type="InterPro" id="IPR011989">
    <property type="entry name" value="ARM-like"/>
</dbReference>
<dbReference type="GO" id="GO:0015031">
    <property type="term" value="P:protein transport"/>
    <property type="evidence" value="ECO:0007669"/>
    <property type="project" value="UniProtKB-KW"/>
</dbReference>
<comment type="subcellular location">
    <subcellularLocation>
        <location evidence="2">Cytoplasm</location>
        <location evidence="2">Cytosol</location>
    </subcellularLocation>
    <subcellularLocation>
        <location evidence="1">Membrane</location>
        <topology evidence="1">Peripheral membrane protein</topology>
        <orientation evidence="1">Cytoplasmic side</orientation>
    </subcellularLocation>
</comment>
<evidence type="ECO:0000256" key="1">
    <source>
        <dbReference type="ARBA" id="ARBA00004287"/>
    </source>
</evidence>
<dbReference type="InterPro" id="IPR016024">
    <property type="entry name" value="ARM-type_fold"/>
</dbReference>
<comment type="subunit">
    <text evidence="3">Homodimer.</text>
</comment>
<dbReference type="InterPro" id="IPR032817">
    <property type="entry name" value="Mon2_C"/>
</dbReference>
<dbReference type="InterPro" id="IPR032691">
    <property type="entry name" value="Mon2/Sec7/BIG1-like_HUS"/>
</dbReference>
<dbReference type="PROSITE" id="PS50190">
    <property type="entry name" value="SEC7"/>
    <property type="match status" value="1"/>
</dbReference>
<sequence>MSASQTLGGPSRCGRVLGPSLDKIIKNAAWRKHSNLVSSCKSVLDKLESISDSSDLSSALFGLSLSESELVLQPLFLALDSGYAKVAEPALECAFRLFSLGLVRGEIDSADPQSLGFRIVDAVCKSCGLGEEPIDLAVLRALLAAIRSPSVLIRGDCLVNMVRTCYNVYLGGLTGTNQICAKSVLAQIMVIVFTRVEEDSMDVAIKRVSVNELLEFTDKSLNEGSSIQFCQNFINEVMDASEGVPAVGHSQKLRNGDASESKSDGKEGESGNGEANEGAESGGGDSKIREDGYLLFKNLCKLSMKFSSPDNPDDQILLRGKVVSLELLKVVMDNGGPMWRSNERQVILSVVKHKRNSRKIDLFNVPKCYQADALLIIIKEQSGLKAEIGIFFPMLVLRVLENVLQPSFLQKMTVLNLLEKISQDPQIIIDIFVNYDCDVDSPNIFERIVNGLLKTALGPPSGSTTTLSPAQDITFRHESVKCLVSIVKSMGAWMDQQLRLGDSYLPRSDETDTSVENHLTQNGEEGIVSDYELHPEVNSEVSDTTTLEQRRAYKIEMQKGISLFNRKPSKGIEFLVSVKKIGGSAEDVALFLKNTNGLNESMIGDYLGDRDEFPLKVMHAYVDSFNFKGMDFGEAIRFFLRGFRLPGEAQKIDRIMEKFAERYCKCNPNSFTSADTAYVLAYSVILLNTDAHNTMVKDKMTKADFIRNNRGIDDGKDLPEEYLGSLYDQIVKNEIKMKADSSEPPSKQANSFNKLLGLDGILNLVWKQTEEKALGANGILIRHIQEQFKAKSGKSESVYHAVTEVAILRFMVEVCWGPMLAAFSVTLDQSDDRLATSQCLLGFRFAVHVTAVMGMQTQRDAFVTSMAKFTYLHCAADMKQKNVDAVKAIISIAIEDGNYLQESWEHILTCLSRIEHLQLLGEGAPTDASILTGSNVETEEKISKSMGFPALKKKGTLQNPAMVAVVRGGSYDSTSTGGNTPGLVTPEQINNFISNLNLLDQIGNFELNHVFAHSQRLNSEAIVAFVKALCKVAISELQSPTDPRLESVLLYRHYNMNRIRLVWSRIWNVLSDFFVSVGLSENLSVAIFVMDSLRQLAMKFLEREELANYNFQNEFLRPFVIVMQKSSSGEIRELIIRCISQMVLSRVSNVKSGWKSVFLIFTAAAADERKNIVLLAFETMEKIVREYFPYITETEILTFTDCVKCLIAFTTSRFNSDVSLNAIAFLRFCAVKLAEGGLASNDKSGADGSIPEVNKAASDADTFNDKDDSMSFWVPLLTGLSKLTSDPRSAIRKSSLEVLFNILKDHGHLFSSQFWSDVFSSVVFPIFDSISDKRDTIRDGQYSPSSRSSQAEGSTWDSETSSVAAECLIDLVVSFFDVLRSQLPGVVSILASFIRSPVRGPSSTGYAALVRLVDDLGSRLSENEWRQIFLALKEATTSAMPGLRKVLRSMDNIDMPGVSESYNDMDMSDHELNDEFEDDNLQTAAYVVSRLKSQISMQLQIIQITTDLQRMHLQSLSVANTSIILEIFSSIASHAHELNFETLLQKKLQKACSILGLTSPPMVHFENESHQHFLNFLQNLLANDPLLCKEINVEAELVAVCEKILQIYVNCTGSSSAQQRPADQPVPHWILPLGSAKKEELATRTSLVVSALRVLIGLESDSFKRYVSQFFPLLLDLVRSEHSSGEVQLVLSDLLQSCIGPIVME</sequence>
<evidence type="ECO:0000256" key="4">
    <source>
        <dbReference type="ARBA" id="ARBA00022448"/>
    </source>
</evidence>
<dbReference type="PANTHER" id="PTHR10663:SF108">
    <property type="entry name" value="BREFELDIN A-INHIBITED GUANINE NUCLEOTIDE-EXCHANGE PROTEIN 1"/>
    <property type="match status" value="1"/>
</dbReference>
<evidence type="ECO:0000256" key="3">
    <source>
        <dbReference type="ARBA" id="ARBA00011738"/>
    </source>
</evidence>